<evidence type="ECO:0000313" key="3">
    <source>
        <dbReference type="EMBL" id="WMS87256.1"/>
    </source>
</evidence>
<feature type="transmembrane region" description="Helical" evidence="1">
    <location>
        <begin position="12"/>
        <end position="36"/>
    </location>
</feature>
<gene>
    <name evidence="3" type="ORF">Q9312_18785</name>
</gene>
<evidence type="ECO:0000259" key="2">
    <source>
        <dbReference type="Pfam" id="PF07811"/>
    </source>
</evidence>
<dbReference type="RefSeq" id="WP_309202396.1">
    <property type="nucleotide sequence ID" value="NZ_CP133548.1"/>
</dbReference>
<protein>
    <submittedName>
        <fullName evidence="3">TadE/TadG family type IV pilus assembly protein</fullName>
    </submittedName>
</protein>
<dbReference type="Proteomes" id="UP001239782">
    <property type="component" value="Chromosome"/>
</dbReference>
<keyword evidence="1" id="KW-0472">Membrane</keyword>
<sequence>MKTMRIPRGQAITELIIIIPILLILLFGIFEFTYAYRAKTTMNVATFEAARAGALNHARLAPMRDALGRGMMPLYVKGDSSLYGLGKAKFWMEAEQKAIDVAASKIGGIEMVEVISPTKSMFDAFKSNRLMRLNGGKKDVYVDVIPNDNLNFRATDLKKVKVTLDGKTVDVDQNVQDANLLKIKALWCYQLKVPGLKDLIVKTVEGSFGVISASPEQKVCSAIDKAFNLGGGNRRSIAIVSHAVVRMQSPIVYDSTEKNLK</sequence>
<organism evidence="3 4">
    <name type="scientific">Pleionea litopenaei</name>
    <dbReference type="NCBI Taxonomy" id="3070815"/>
    <lineage>
        <taxon>Bacteria</taxon>
        <taxon>Pseudomonadati</taxon>
        <taxon>Pseudomonadota</taxon>
        <taxon>Gammaproteobacteria</taxon>
        <taxon>Oceanospirillales</taxon>
        <taxon>Pleioneaceae</taxon>
        <taxon>Pleionea</taxon>
    </lineage>
</organism>
<reference evidence="3 4" key="1">
    <citation type="submission" date="2023-08" db="EMBL/GenBank/DDBJ databases">
        <title>Pleionea litopenaei sp. nov., isolated from stomach of juvenile Litopenaeus vannamei.</title>
        <authorList>
            <person name="Rho A.M."/>
            <person name="Hwang C.Y."/>
        </authorList>
    </citation>
    <scope>NUCLEOTIDE SEQUENCE [LARGE SCALE GENOMIC DNA]</scope>
    <source>
        <strain evidence="3 4">HL-JVS1</strain>
    </source>
</reference>
<dbReference type="KEGG" id="plei:Q9312_18785"/>
<feature type="domain" description="TadE-like" evidence="2">
    <location>
        <begin position="9"/>
        <end position="51"/>
    </location>
</feature>
<dbReference type="AlphaFoldDB" id="A0AA51RTC1"/>
<name>A0AA51RTC1_9GAMM</name>
<dbReference type="Pfam" id="PF07811">
    <property type="entry name" value="TadE"/>
    <property type="match status" value="1"/>
</dbReference>
<evidence type="ECO:0000313" key="4">
    <source>
        <dbReference type="Proteomes" id="UP001239782"/>
    </source>
</evidence>
<keyword evidence="1" id="KW-0812">Transmembrane</keyword>
<accession>A0AA51RTC1</accession>
<dbReference type="InterPro" id="IPR012495">
    <property type="entry name" value="TadE-like_dom"/>
</dbReference>
<dbReference type="EMBL" id="CP133548">
    <property type="protein sequence ID" value="WMS87256.1"/>
    <property type="molecule type" value="Genomic_DNA"/>
</dbReference>
<keyword evidence="4" id="KW-1185">Reference proteome</keyword>
<proteinExistence type="predicted"/>
<keyword evidence="1" id="KW-1133">Transmembrane helix</keyword>
<evidence type="ECO:0000256" key="1">
    <source>
        <dbReference type="SAM" id="Phobius"/>
    </source>
</evidence>